<feature type="region of interest" description="Disordered" evidence="1">
    <location>
        <begin position="104"/>
        <end position="138"/>
    </location>
</feature>
<reference evidence="2 3" key="1">
    <citation type="submission" date="2021-05" db="EMBL/GenBank/DDBJ databases">
        <title>Genome Assembly of Synthetic Allotetraploid Brassica napus Reveals Homoeologous Exchanges between Subgenomes.</title>
        <authorList>
            <person name="Davis J.T."/>
        </authorList>
    </citation>
    <scope>NUCLEOTIDE SEQUENCE [LARGE SCALE GENOMIC DNA]</scope>
    <source>
        <strain evidence="3">cv. Da-Ae</strain>
        <tissue evidence="2">Seedling</tissue>
    </source>
</reference>
<evidence type="ECO:0008006" key="4">
    <source>
        <dbReference type="Google" id="ProtNLM"/>
    </source>
</evidence>
<evidence type="ECO:0000313" key="2">
    <source>
        <dbReference type="EMBL" id="KAH0923497.1"/>
    </source>
</evidence>
<organism evidence="2 3">
    <name type="scientific">Brassica napus</name>
    <name type="common">Rape</name>
    <dbReference type="NCBI Taxonomy" id="3708"/>
    <lineage>
        <taxon>Eukaryota</taxon>
        <taxon>Viridiplantae</taxon>
        <taxon>Streptophyta</taxon>
        <taxon>Embryophyta</taxon>
        <taxon>Tracheophyta</taxon>
        <taxon>Spermatophyta</taxon>
        <taxon>Magnoliopsida</taxon>
        <taxon>eudicotyledons</taxon>
        <taxon>Gunneridae</taxon>
        <taxon>Pentapetalae</taxon>
        <taxon>rosids</taxon>
        <taxon>malvids</taxon>
        <taxon>Brassicales</taxon>
        <taxon>Brassicaceae</taxon>
        <taxon>Brassiceae</taxon>
        <taxon>Brassica</taxon>
    </lineage>
</organism>
<dbReference type="PANTHER" id="PTHR47251:SF1">
    <property type="entry name" value="FINGER DOMAIN PROTEIN, PUTATIVE (AFU_ORTHOLOGUE AFUA_3G04180)-RELATED"/>
    <property type="match status" value="1"/>
</dbReference>
<accession>A0ABQ8D393</accession>
<evidence type="ECO:0000313" key="3">
    <source>
        <dbReference type="Proteomes" id="UP000824890"/>
    </source>
</evidence>
<evidence type="ECO:0000256" key="1">
    <source>
        <dbReference type="SAM" id="MobiDB-lite"/>
    </source>
</evidence>
<gene>
    <name evidence="2" type="ORF">HID58_023515</name>
</gene>
<comment type="caution">
    <text evidence="2">The sequence shown here is derived from an EMBL/GenBank/DDBJ whole genome shotgun (WGS) entry which is preliminary data.</text>
</comment>
<name>A0ABQ8D393_BRANA</name>
<dbReference type="PANTHER" id="PTHR47251">
    <property type="entry name" value="FINGER DOMAIN PROTEIN, PUTATIVE (AFU_ORTHOLOGUE AFUA_3G04180)-RELATED"/>
    <property type="match status" value="1"/>
</dbReference>
<feature type="compositionally biased region" description="Basic and acidic residues" evidence="1">
    <location>
        <begin position="104"/>
        <end position="123"/>
    </location>
</feature>
<sequence>MRKIIVMEILFENLKGRMKMKKRGSWYYSRKVIEILSDKVSLKGVLAERELKIQSDVKEIRKVFCCELCSNQYRTVMESEGHLSSYDHNHNKRFKDMKEMLRECSRDDRKKREKQRQEREMTKMTDAPSLPAKTTVPPLAVQEQRKTLKFGFSIKERQYIKGAVTQSKPTSSNKKPKVSNCIDFWPRIATKIKVVTS</sequence>
<dbReference type="EMBL" id="JAGKQM010000006">
    <property type="protein sequence ID" value="KAH0923497.1"/>
    <property type="molecule type" value="Genomic_DNA"/>
</dbReference>
<keyword evidence="3" id="KW-1185">Reference proteome</keyword>
<dbReference type="Proteomes" id="UP000824890">
    <property type="component" value="Unassembled WGS sequence"/>
</dbReference>
<proteinExistence type="predicted"/>
<protein>
    <recommendedName>
        <fullName evidence="4">C2H2-type domain-containing protein</fullName>
    </recommendedName>
</protein>